<name>A0ACB7SRK3_HYAAI</name>
<proteinExistence type="predicted"/>
<accession>A0ACB7SRK3</accession>
<sequence>MCQTVRHRHVKTRNPFKKVKPLAVESEEPDRSVRLESDALGTYDFDDADEDPEEVLEQVEHYYDRHMEELGLERRSMRRAIVRRKYFKELYPPETNLLSWAAKQQIHYLHNLDPSEWTAERIAECFPVSVQGAKKLLKSQFRTATAERIAEHDRHVQLKWKALKTGKGDEKISPTTKKLYMEGKLREDQAYGNKTLPMPQQENDIQTLELSRFFPEPGEYSKLIATYLKLKNPEKGVPGNKYEKVHHKQKYDDLYTEDIAAATSLKTRGSHGRHVRIDEYKAAATKDSQPYKTEGMNFKAATHVRTEYASDTVSAMPRDTDGTVTLEGTTGHDENFDILEAAKYKRDETLSEQLRSEIAKGYKYAADSDEVLRRHITIPSHSKKRGSAVYRVGKCYYGEDGEILYKVP</sequence>
<organism evidence="1 2">
    <name type="scientific">Hyalomma asiaticum</name>
    <name type="common">Tick</name>
    <dbReference type="NCBI Taxonomy" id="266040"/>
    <lineage>
        <taxon>Eukaryota</taxon>
        <taxon>Metazoa</taxon>
        <taxon>Ecdysozoa</taxon>
        <taxon>Arthropoda</taxon>
        <taxon>Chelicerata</taxon>
        <taxon>Arachnida</taxon>
        <taxon>Acari</taxon>
        <taxon>Parasitiformes</taxon>
        <taxon>Ixodida</taxon>
        <taxon>Ixodoidea</taxon>
        <taxon>Ixodidae</taxon>
        <taxon>Hyalomminae</taxon>
        <taxon>Hyalomma</taxon>
    </lineage>
</organism>
<evidence type="ECO:0000313" key="2">
    <source>
        <dbReference type="Proteomes" id="UP000821845"/>
    </source>
</evidence>
<protein>
    <submittedName>
        <fullName evidence="1">Uncharacterized protein</fullName>
    </submittedName>
</protein>
<dbReference type="EMBL" id="CM023483">
    <property type="protein sequence ID" value="KAH6935767.1"/>
    <property type="molecule type" value="Genomic_DNA"/>
</dbReference>
<reference evidence="1" key="1">
    <citation type="submission" date="2020-05" db="EMBL/GenBank/DDBJ databases">
        <title>Large-scale comparative analyses of tick genomes elucidate their genetic diversity and vector capacities.</title>
        <authorList>
            <person name="Jia N."/>
            <person name="Wang J."/>
            <person name="Shi W."/>
            <person name="Du L."/>
            <person name="Sun Y."/>
            <person name="Zhan W."/>
            <person name="Jiang J."/>
            <person name="Wang Q."/>
            <person name="Zhang B."/>
            <person name="Ji P."/>
            <person name="Sakyi L.B."/>
            <person name="Cui X."/>
            <person name="Yuan T."/>
            <person name="Jiang B."/>
            <person name="Yang W."/>
            <person name="Lam T.T.-Y."/>
            <person name="Chang Q."/>
            <person name="Ding S."/>
            <person name="Wang X."/>
            <person name="Zhu J."/>
            <person name="Ruan X."/>
            <person name="Zhao L."/>
            <person name="Wei J."/>
            <person name="Que T."/>
            <person name="Du C."/>
            <person name="Cheng J."/>
            <person name="Dai P."/>
            <person name="Han X."/>
            <person name="Huang E."/>
            <person name="Gao Y."/>
            <person name="Liu J."/>
            <person name="Shao H."/>
            <person name="Ye R."/>
            <person name="Li L."/>
            <person name="Wei W."/>
            <person name="Wang X."/>
            <person name="Wang C."/>
            <person name="Yang T."/>
            <person name="Huo Q."/>
            <person name="Li W."/>
            <person name="Guo W."/>
            <person name="Chen H."/>
            <person name="Zhou L."/>
            <person name="Ni X."/>
            <person name="Tian J."/>
            <person name="Zhou Y."/>
            <person name="Sheng Y."/>
            <person name="Liu T."/>
            <person name="Pan Y."/>
            <person name="Xia L."/>
            <person name="Li J."/>
            <person name="Zhao F."/>
            <person name="Cao W."/>
        </authorList>
    </citation>
    <scope>NUCLEOTIDE SEQUENCE</scope>
    <source>
        <strain evidence="1">Hyas-2018</strain>
    </source>
</reference>
<evidence type="ECO:0000313" key="1">
    <source>
        <dbReference type="EMBL" id="KAH6935767.1"/>
    </source>
</evidence>
<comment type="caution">
    <text evidence="1">The sequence shown here is derived from an EMBL/GenBank/DDBJ whole genome shotgun (WGS) entry which is preliminary data.</text>
</comment>
<keyword evidence="2" id="KW-1185">Reference proteome</keyword>
<gene>
    <name evidence="1" type="ORF">HPB50_009448</name>
</gene>
<dbReference type="Proteomes" id="UP000821845">
    <property type="component" value="Chromosome 3"/>
</dbReference>